<dbReference type="PANTHER" id="PTHR21343">
    <property type="entry name" value="DETHIOBIOTIN SYNTHETASE"/>
    <property type="match status" value="1"/>
</dbReference>
<dbReference type="Proteomes" id="UP000027986">
    <property type="component" value="Chromosome"/>
</dbReference>
<comment type="function">
    <text evidence="2">The lipid II isoglutaminyl synthase complex catalyzes the formation of alpha-D-isoglutamine in the cell wall lipid II stem peptide. The GatD subunit catalyzes the hydrolysis of glutamine to glutamate and ammonia. The resulting ammonia molecule is channeled to the active site of MurT.</text>
</comment>
<evidence type="ECO:0000313" key="5">
    <source>
        <dbReference type="EMBL" id="AIF41362.1"/>
    </source>
</evidence>
<feature type="domain" description="CobB/CobQ-like glutamine amidotransferase" evidence="4">
    <location>
        <begin position="72"/>
        <end position="261"/>
    </location>
</feature>
<comment type="similarity">
    <text evidence="2">Belongs to the CobB/CobQ family. GatD subfamily.</text>
</comment>
<dbReference type="GO" id="GO:0140282">
    <property type="term" value="F:carbon-nitrogen ligase activity on lipid II"/>
    <property type="evidence" value="ECO:0007669"/>
    <property type="project" value="UniProtKB-UniRule"/>
</dbReference>
<dbReference type="SUPFAM" id="SSF52317">
    <property type="entry name" value="Class I glutamine amidotransferase-like"/>
    <property type="match status" value="1"/>
</dbReference>
<sequence>MSEQTNPQPTAAPRIDDDPAAMGGVPTDAGRVDSSTSGEVQARVNEDPAAMDVVPTTLGDPSGPSKGRVTLVHLYPREMSIYGDLGNTRCLEARLRWHGYEPNVVSHNPGDELPDDIHLVVGGGGQDSGQARVEADLERIGPRLVSMAEDGVPMLMICGMYQLFGKAFRTVEGETLPGLGILDVTTQGNAKRMIGPVVLSTEFGDVVGYENHSGSTVLGDGQRAFGDVRSGFGNNGEDGKEGARTHNVIGSYLHGPILPSNPQLADFLIAVAAERATGRPFEPGEIDDHLADEARARQVARLTKKN</sequence>
<comment type="subunit">
    <text evidence="2">Forms a heterodimer with MurT.</text>
</comment>
<dbReference type="InterPro" id="IPR011698">
    <property type="entry name" value="GATase_3"/>
</dbReference>
<protein>
    <recommendedName>
        <fullName evidence="2">Lipid II isoglutaminyl synthase (glutamine-hydrolyzing) subunit GatD</fullName>
        <ecNumber evidence="2">6.3.5.13</ecNumber>
    </recommendedName>
    <alternativeName>
        <fullName evidence="2">Lipid II isoglutaminyl synthase glutaminase subunit</fullName>
        <ecNumber evidence="2">3.5.1.2</ecNumber>
    </alternativeName>
</protein>
<dbReference type="InterPro" id="IPR033949">
    <property type="entry name" value="CobQ_GATase1"/>
</dbReference>
<evidence type="ECO:0000313" key="6">
    <source>
        <dbReference type="Proteomes" id="UP000027986"/>
    </source>
</evidence>
<dbReference type="PANTHER" id="PTHR21343:SF9">
    <property type="entry name" value="LIPID II ISOGLUTAMINYL SYNTHASE (GLUTAMINE-HYDROLYZING) SUBUNIT GATD"/>
    <property type="match status" value="1"/>
</dbReference>
<dbReference type="HAMAP" id="MF_02213">
    <property type="entry name" value="Lipid_II_synth_GatD"/>
    <property type="match status" value="1"/>
</dbReference>
<dbReference type="KEGG" id="dni:HX89_10890"/>
<comment type="catalytic activity">
    <reaction evidence="2">
        <text>L-glutamine + H2O = L-glutamate + NH4(+)</text>
        <dbReference type="Rhea" id="RHEA:15889"/>
        <dbReference type="ChEBI" id="CHEBI:15377"/>
        <dbReference type="ChEBI" id="CHEBI:28938"/>
        <dbReference type="ChEBI" id="CHEBI:29985"/>
        <dbReference type="ChEBI" id="CHEBI:58359"/>
        <dbReference type="EC" id="3.5.1.2"/>
    </reaction>
</comment>
<feature type="active site" description="Nucleophile" evidence="2">
    <location>
        <position position="158"/>
    </location>
</feature>
<keyword evidence="6" id="KW-1185">Reference proteome</keyword>
<comment type="catalytic activity">
    <reaction evidence="2">
        <text>beta-D-GlcNAc-(1-&gt;4)-Mur2Ac(oyl-L-Ala-gamma-D-Glu-L-Lys-D-Ala-D-Ala)-di-trans,octa-cis-undecaprenyl diphosphate + L-glutamine + ATP + H2O = beta-D-GlcNAc-(1-&gt;4)-Mur2Ac(oyl-L-Ala-D-isoglutaminyl-L-Lys-D-Ala-D-Ala)-di-trans,octa-cis-undecaprenyl diphosphate + L-glutamate + ADP + phosphate + H(+)</text>
        <dbReference type="Rhea" id="RHEA:57928"/>
        <dbReference type="ChEBI" id="CHEBI:15377"/>
        <dbReference type="ChEBI" id="CHEBI:15378"/>
        <dbReference type="ChEBI" id="CHEBI:29985"/>
        <dbReference type="ChEBI" id="CHEBI:30616"/>
        <dbReference type="ChEBI" id="CHEBI:43474"/>
        <dbReference type="ChEBI" id="CHEBI:58359"/>
        <dbReference type="ChEBI" id="CHEBI:60033"/>
        <dbReference type="ChEBI" id="CHEBI:62233"/>
        <dbReference type="ChEBI" id="CHEBI:456216"/>
        <dbReference type="EC" id="6.3.5.13"/>
    </reaction>
</comment>
<evidence type="ECO:0000256" key="1">
    <source>
        <dbReference type="ARBA" id="ARBA00022962"/>
    </source>
</evidence>
<feature type="active site" evidence="2">
    <location>
        <position position="254"/>
    </location>
</feature>
<keyword evidence="2" id="KW-0378">Hydrolase</keyword>
<dbReference type="UniPathway" id="UPA00219"/>
<dbReference type="Gene3D" id="3.40.50.880">
    <property type="match status" value="1"/>
</dbReference>
<dbReference type="EC" id="3.5.1.2" evidence="2"/>
<keyword evidence="2" id="KW-0436">Ligase</keyword>
<dbReference type="GO" id="GO:0071555">
    <property type="term" value="P:cell wall organization"/>
    <property type="evidence" value="ECO:0007669"/>
    <property type="project" value="UniProtKB-KW"/>
</dbReference>
<reference evidence="5 6" key="1">
    <citation type="submission" date="2014-07" db="EMBL/GenBank/DDBJ databases">
        <title>Genome Sequencing of Dermacoccus nishinomiyaensis.</title>
        <authorList>
            <person name="Hong K.W."/>
            <person name="Chan K.G."/>
        </authorList>
    </citation>
    <scope>NUCLEOTIDE SEQUENCE [LARGE SCALE GENOMIC DNA]</scope>
    <source>
        <strain evidence="5 6">M25</strain>
    </source>
</reference>
<feature type="binding site" evidence="2">
    <location>
        <position position="192"/>
    </location>
    <ligand>
        <name>substrate</name>
    </ligand>
</feature>
<dbReference type="RefSeq" id="WP_081873717.1">
    <property type="nucleotide sequence ID" value="NZ_CP008889.1"/>
</dbReference>
<dbReference type="EMBL" id="CP008889">
    <property type="protein sequence ID" value="AIF41362.1"/>
    <property type="molecule type" value="Genomic_DNA"/>
</dbReference>
<accession>A0A075JJ41</accession>
<dbReference type="PROSITE" id="PS51274">
    <property type="entry name" value="GATASE_COBBQ"/>
    <property type="match status" value="1"/>
</dbReference>
<dbReference type="InterPro" id="IPR043702">
    <property type="entry name" value="Lipid_II_synth_GatD"/>
</dbReference>
<dbReference type="EC" id="6.3.5.13" evidence="2"/>
<dbReference type="GO" id="GO:0009252">
    <property type="term" value="P:peptidoglycan biosynthetic process"/>
    <property type="evidence" value="ECO:0007669"/>
    <property type="project" value="UniProtKB-UniRule"/>
</dbReference>
<keyword evidence="2" id="KW-0133">Cell shape</keyword>
<gene>
    <name evidence="2" type="primary">gatD</name>
    <name evidence="5" type="ORF">HX89_10890</name>
</gene>
<keyword evidence="2" id="KW-0961">Cell wall biogenesis/degradation</keyword>
<dbReference type="GO" id="GO:0004359">
    <property type="term" value="F:glutaminase activity"/>
    <property type="evidence" value="ECO:0007669"/>
    <property type="project" value="UniProtKB-UniRule"/>
</dbReference>
<dbReference type="GO" id="GO:0008360">
    <property type="term" value="P:regulation of cell shape"/>
    <property type="evidence" value="ECO:0007669"/>
    <property type="project" value="UniProtKB-KW"/>
</dbReference>
<dbReference type="InterPro" id="IPR029062">
    <property type="entry name" value="Class_I_gatase-like"/>
</dbReference>
<comment type="pathway">
    <text evidence="2">Cell wall biogenesis; peptidoglycan biosynthesis.</text>
</comment>
<dbReference type="HOGENOM" id="CLU_064047_0_0_11"/>
<keyword evidence="2" id="KW-0573">Peptidoglycan synthesis</keyword>
<dbReference type="OrthoDB" id="9782045at2"/>
<dbReference type="CDD" id="cd01750">
    <property type="entry name" value="GATase1_CobQ"/>
    <property type="match status" value="1"/>
</dbReference>
<name>A0A075JJ41_9MICO</name>
<dbReference type="AlphaFoldDB" id="A0A075JJ41"/>
<organism evidence="5 6">
    <name type="scientific">Dermacoccus nishinomiyaensis</name>
    <dbReference type="NCBI Taxonomy" id="1274"/>
    <lineage>
        <taxon>Bacteria</taxon>
        <taxon>Bacillati</taxon>
        <taxon>Actinomycetota</taxon>
        <taxon>Actinomycetes</taxon>
        <taxon>Micrococcales</taxon>
        <taxon>Dermacoccaceae</taxon>
        <taxon>Dermacoccus</taxon>
    </lineage>
</organism>
<evidence type="ECO:0000259" key="4">
    <source>
        <dbReference type="Pfam" id="PF07685"/>
    </source>
</evidence>
<dbReference type="eggNOG" id="COG3442">
    <property type="taxonomic scope" value="Bacteria"/>
</dbReference>
<keyword evidence="1 2" id="KW-0315">Glutamine amidotransferase</keyword>
<dbReference type="Pfam" id="PF07685">
    <property type="entry name" value="GATase_3"/>
    <property type="match status" value="1"/>
</dbReference>
<dbReference type="GO" id="GO:0009236">
    <property type="term" value="P:cobalamin biosynthetic process"/>
    <property type="evidence" value="ECO:0007669"/>
    <property type="project" value="InterPro"/>
</dbReference>
<dbReference type="GeneID" id="41841606"/>
<evidence type="ECO:0000256" key="3">
    <source>
        <dbReference type="SAM" id="MobiDB-lite"/>
    </source>
</evidence>
<evidence type="ECO:0000256" key="2">
    <source>
        <dbReference type="HAMAP-Rule" id="MF_02213"/>
    </source>
</evidence>
<feature type="region of interest" description="Disordered" evidence="3">
    <location>
        <begin position="1"/>
        <end position="65"/>
    </location>
</feature>
<proteinExistence type="inferred from homology"/>